<organism evidence="2 3">
    <name type="scientific">Mariniflexile jejuense</name>
    <dbReference type="NCBI Taxonomy" id="1173582"/>
    <lineage>
        <taxon>Bacteria</taxon>
        <taxon>Pseudomonadati</taxon>
        <taxon>Bacteroidota</taxon>
        <taxon>Flavobacteriia</taxon>
        <taxon>Flavobacteriales</taxon>
        <taxon>Flavobacteriaceae</taxon>
        <taxon>Mariniflexile</taxon>
    </lineage>
</organism>
<name>A0ABW3JG66_9FLAO</name>
<dbReference type="Proteomes" id="UP001597061">
    <property type="component" value="Unassembled WGS sequence"/>
</dbReference>
<evidence type="ECO:0000256" key="1">
    <source>
        <dbReference type="SAM" id="Phobius"/>
    </source>
</evidence>
<keyword evidence="3" id="KW-1185">Reference proteome</keyword>
<feature type="transmembrane region" description="Helical" evidence="1">
    <location>
        <begin position="49"/>
        <end position="67"/>
    </location>
</feature>
<keyword evidence="1" id="KW-1133">Transmembrane helix</keyword>
<keyword evidence="1" id="KW-0472">Membrane</keyword>
<keyword evidence="1" id="KW-0812">Transmembrane</keyword>
<gene>
    <name evidence="2" type="ORF">ACFQ1R_03005</name>
</gene>
<accession>A0ABW3JG66</accession>
<evidence type="ECO:0008006" key="4">
    <source>
        <dbReference type="Google" id="ProtNLM"/>
    </source>
</evidence>
<evidence type="ECO:0000313" key="3">
    <source>
        <dbReference type="Proteomes" id="UP001597061"/>
    </source>
</evidence>
<proteinExistence type="predicted"/>
<dbReference type="RefSeq" id="WP_379924625.1">
    <property type="nucleotide sequence ID" value="NZ_JBHTJI010000001.1"/>
</dbReference>
<reference evidence="3" key="1">
    <citation type="journal article" date="2019" name="Int. J. Syst. Evol. Microbiol.">
        <title>The Global Catalogue of Microorganisms (GCM) 10K type strain sequencing project: providing services to taxonomists for standard genome sequencing and annotation.</title>
        <authorList>
            <consortium name="The Broad Institute Genomics Platform"/>
            <consortium name="The Broad Institute Genome Sequencing Center for Infectious Disease"/>
            <person name="Wu L."/>
            <person name="Ma J."/>
        </authorList>
    </citation>
    <scope>NUCLEOTIDE SEQUENCE [LARGE SCALE GENOMIC DNA]</scope>
    <source>
        <strain evidence="3">CCUG 62414</strain>
    </source>
</reference>
<protein>
    <recommendedName>
        <fullName evidence="4">Peptidase M56 domain-containing protein</fullName>
    </recommendedName>
</protein>
<comment type="caution">
    <text evidence="2">The sequence shown here is derived from an EMBL/GenBank/DDBJ whole genome shotgun (WGS) entry which is preliminary data.</text>
</comment>
<sequence>MIFVSKYLVPKGYLGLAFYPFVFLKSKVLKEDTVLINHESIHLKQQVELLIVPFYLWYCIEFFIRLLQFKKWQLAYRNISFEREAYANERNLDYLKHRKLWSFLKYLRNNEF</sequence>
<dbReference type="EMBL" id="JBHTJI010000001">
    <property type="protein sequence ID" value="MFD0989051.1"/>
    <property type="molecule type" value="Genomic_DNA"/>
</dbReference>
<feature type="transmembrane region" description="Helical" evidence="1">
    <location>
        <begin position="12"/>
        <end position="29"/>
    </location>
</feature>
<evidence type="ECO:0000313" key="2">
    <source>
        <dbReference type="EMBL" id="MFD0989051.1"/>
    </source>
</evidence>